<gene>
    <name evidence="2" type="ORF">ICT70_06250</name>
</gene>
<dbReference type="PANTHER" id="PTHR33877:SF1">
    <property type="entry name" value="TYPE IV METHYL-DIRECTED RESTRICTION ENZYME ECOKMCRA"/>
    <property type="match status" value="1"/>
</dbReference>
<dbReference type="GO" id="GO:0003676">
    <property type="term" value="F:nucleic acid binding"/>
    <property type="evidence" value="ECO:0007669"/>
    <property type="project" value="InterPro"/>
</dbReference>
<dbReference type="Gene3D" id="1.10.30.50">
    <property type="match status" value="1"/>
</dbReference>
<dbReference type="InterPro" id="IPR052892">
    <property type="entry name" value="NA-targeting_endonuclease"/>
</dbReference>
<evidence type="ECO:0000259" key="1">
    <source>
        <dbReference type="SMART" id="SM00507"/>
    </source>
</evidence>
<proteinExistence type="predicted"/>
<evidence type="ECO:0000313" key="2">
    <source>
        <dbReference type="EMBL" id="MBD1400266.1"/>
    </source>
</evidence>
<dbReference type="InterPro" id="IPR002711">
    <property type="entry name" value="HNH"/>
</dbReference>
<organism evidence="2 3">
    <name type="scientific">Pelovirga terrestris</name>
    <dbReference type="NCBI Taxonomy" id="2771352"/>
    <lineage>
        <taxon>Bacteria</taxon>
        <taxon>Pseudomonadati</taxon>
        <taxon>Thermodesulfobacteriota</taxon>
        <taxon>Desulfuromonadia</taxon>
        <taxon>Geobacterales</taxon>
        <taxon>Geobacteraceae</taxon>
        <taxon>Pelovirga</taxon>
    </lineage>
</organism>
<dbReference type="Proteomes" id="UP000632828">
    <property type="component" value="Unassembled WGS sequence"/>
</dbReference>
<keyword evidence="2" id="KW-0540">Nuclease</keyword>
<keyword evidence="3" id="KW-1185">Reference proteome</keyword>
<dbReference type="AlphaFoldDB" id="A0A8J6QWV7"/>
<name>A0A8J6QWV7_9BACT</name>
<keyword evidence="2" id="KW-0255">Endonuclease</keyword>
<feature type="domain" description="HNH nuclease" evidence="1">
    <location>
        <begin position="26"/>
        <end position="77"/>
    </location>
</feature>
<dbReference type="InterPro" id="IPR003615">
    <property type="entry name" value="HNH_nuc"/>
</dbReference>
<dbReference type="RefSeq" id="WP_191154539.1">
    <property type="nucleotide sequence ID" value="NZ_JACWUN010000005.1"/>
</dbReference>
<dbReference type="SMART" id="SM00507">
    <property type="entry name" value="HNHc"/>
    <property type="match status" value="1"/>
</dbReference>
<dbReference type="CDD" id="cd00085">
    <property type="entry name" value="HNHc"/>
    <property type="match status" value="1"/>
</dbReference>
<protein>
    <submittedName>
        <fullName evidence="2">HNH endonuclease</fullName>
    </submittedName>
</protein>
<evidence type="ECO:0000313" key="3">
    <source>
        <dbReference type="Proteomes" id="UP000632828"/>
    </source>
</evidence>
<sequence length="93" mass="11021">MDFYLDIDEQQIRREREKARELRQQGWWKNRIATGICHYCGRQFAPKELTLDHIVPITRGGRSTKGNCVPACKECNNQKKDLLPLEWKEYLGK</sequence>
<dbReference type="GO" id="GO:0008270">
    <property type="term" value="F:zinc ion binding"/>
    <property type="evidence" value="ECO:0007669"/>
    <property type="project" value="InterPro"/>
</dbReference>
<comment type="caution">
    <text evidence="2">The sequence shown here is derived from an EMBL/GenBank/DDBJ whole genome shotgun (WGS) entry which is preliminary data.</text>
</comment>
<dbReference type="EMBL" id="JACWUN010000005">
    <property type="protein sequence ID" value="MBD1400266.1"/>
    <property type="molecule type" value="Genomic_DNA"/>
</dbReference>
<keyword evidence="2" id="KW-0378">Hydrolase</keyword>
<dbReference type="GO" id="GO:0004519">
    <property type="term" value="F:endonuclease activity"/>
    <property type="evidence" value="ECO:0007669"/>
    <property type="project" value="UniProtKB-KW"/>
</dbReference>
<accession>A0A8J6QWV7</accession>
<dbReference type="PANTHER" id="PTHR33877">
    <property type="entry name" value="SLL1193 PROTEIN"/>
    <property type="match status" value="1"/>
</dbReference>
<reference evidence="2" key="1">
    <citation type="submission" date="2020-09" db="EMBL/GenBank/DDBJ databases">
        <title>Pelobacter alkaliphilus sp. nov., a novel anaerobic arsenate-reducing bacterium from terrestrial mud volcano.</title>
        <authorList>
            <person name="Khomyakova M.A."/>
            <person name="Merkel A.Y."/>
            <person name="Slobodkin A.I."/>
        </authorList>
    </citation>
    <scope>NUCLEOTIDE SEQUENCE</scope>
    <source>
        <strain evidence="2">M08fum</strain>
    </source>
</reference>
<dbReference type="Pfam" id="PF01844">
    <property type="entry name" value="HNH"/>
    <property type="match status" value="1"/>
</dbReference>